<dbReference type="InterPro" id="IPR018654">
    <property type="entry name" value="YjhX_toxin"/>
</dbReference>
<name>A0A366DZQ5_9HYPH</name>
<evidence type="ECO:0000313" key="1">
    <source>
        <dbReference type="EMBL" id="RBO95590.1"/>
    </source>
</evidence>
<proteinExistence type="predicted"/>
<sequence length="84" mass="9596">MNISRFERRILDMLAKGGRIEPEKDDKGKIIDVDFISREGWFLDGTDLQTFKRLRAKKLIASFNGSAYRISKHGIASLQIARNA</sequence>
<dbReference type="AlphaFoldDB" id="A0A366DZQ5"/>
<reference evidence="1 2" key="1">
    <citation type="submission" date="2018-06" db="EMBL/GenBank/DDBJ databases">
        <title>Genomic Encyclopedia of Type Strains, Phase IV (KMG-IV): sequencing the most valuable type-strain genomes for metagenomic binning, comparative biology and taxonomic classification.</title>
        <authorList>
            <person name="Goeker M."/>
        </authorList>
    </citation>
    <scope>NUCLEOTIDE SEQUENCE [LARGE SCALE GENOMIC DNA]</scope>
    <source>
        <strain evidence="1 2">DSM 25619</strain>
    </source>
</reference>
<accession>A0A366DZQ5</accession>
<gene>
    <name evidence="1" type="ORF">DFR47_103153</name>
</gene>
<protein>
    <submittedName>
        <fullName evidence="1">Uncharacterized protein</fullName>
    </submittedName>
</protein>
<comment type="caution">
    <text evidence="1">The sequence shown here is derived from an EMBL/GenBank/DDBJ whole genome shotgun (WGS) entry which is preliminary data.</text>
</comment>
<keyword evidence="2" id="KW-1185">Reference proteome</keyword>
<dbReference type="RefSeq" id="WP_113944496.1">
    <property type="nucleotide sequence ID" value="NZ_JBHEEG010000008.1"/>
</dbReference>
<dbReference type="Proteomes" id="UP000252893">
    <property type="component" value="Unassembled WGS sequence"/>
</dbReference>
<dbReference type="NCBIfam" id="NF010240">
    <property type="entry name" value="PRK13687.1"/>
    <property type="match status" value="1"/>
</dbReference>
<dbReference type="Pfam" id="PF09857">
    <property type="entry name" value="YjhX_toxin"/>
    <property type="match status" value="1"/>
</dbReference>
<organism evidence="1 2">
    <name type="scientific">Pseudochrobactrum asaccharolyticum</name>
    <dbReference type="NCBI Taxonomy" id="354351"/>
    <lineage>
        <taxon>Bacteria</taxon>
        <taxon>Pseudomonadati</taxon>
        <taxon>Pseudomonadota</taxon>
        <taxon>Alphaproteobacteria</taxon>
        <taxon>Hyphomicrobiales</taxon>
        <taxon>Brucellaceae</taxon>
        <taxon>Pseudochrobactrum</taxon>
    </lineage>
</organism>
<dbReference type="EMBL" id="QNRH01000003">
    <property type="protein sequence ID" value="RBO95590.1"/>
    <property type="molecule type" value="Genomic_DNA"/>
</dbReference>
<dbReference type="OrthoDB" id="7204880at2"/>
<evidence type="ECO:0000313" key="2">
    <source>
        <dbReference type="Proteomes" id="UP000252893"/>
    </source>
</evidence>